<dbReference type="Gene3D" id="3.30.200.20">
    <property type="entry name" value="Phosphorylase Kinase, domain 1"/>
    <property type="match status" value="1"/>
</dbReference>
<name>A0ABW3UQH2_9BACL</name>
<reference evidence="4" key="1">
    <citation type="journal article" date="2019" name="Int. J. Syst. Evol. Microbiol.">
        <title>The Global Catalogue of Microorganisms (GCM) 10K type strain sequencing project: providing services to taxonomists for standard genome sequencing and annotation.</title>
        <authorList>
            <consortium name="The Broad Institute Genomics Platform"/>
            <consortium name="The Broad Institute Genome Sequencing Center for Infectious Disease"/>
            <person name="Wu L."/>
            <person name="Ma J."/>
        </authorList>
    </citation>
    <scope>NUCLEOTIDE SEQUENCE [LARGE SCALE GENOMIC DNA]</scope>
    <source>
        <strain evidence="4">CCUG 53270</strain>
    </source>
</reference>
<dbReference type="EMBL" id="JBHTLU010000031">
    <property type="protein sequence ID" value="MFD1222988.1"/>
    <property type="molecule type" value="Genomic_DNA"/>
</dbReference>
<dbReference type="Gene3D" id="3.90.1200.10">
    <property type="match status" value="1"/>
</dbReference>
<dbReference type="PANTHER" id="PTHR21064">
    <property type="entry name" value="AMINOGLYCOSIDE PHOSPHOTRANSFERASE DOMAIN-CONTAINING PROTEIN-RELATED"/>
    <property type="match status" value="1"/>
</dbReference>
<comment type="similarity">
    <text evidence="1">Belongs to the pseudomonas-type ThrB family.</text>
</comment>
<feature type="domain" description="Aminoglycoside phosphotransferase" evidence="2">
    <location>
        <begin position="33"/>
        <end position="257"/>
    </location>
</feature>
<proteinExistence type="inferred from homology"/>
<protein>
    <submittedName>
        <fullName evidence="3">Phosphotransferase enzyme family protein</fullName>
    </submittedName>
</protein>
<dbReference type="InterPro" id="IPR002575">
    <property type="entry name" value="Aminoglycoside_PTrfase"/>
</dbReference>
<dbReference type="Proteomes" id="UP001597180">
    <property type="component" value="Unassembled WGS sequence"/>
</dbReference>
<organism evidence="3 4">
    <name type="scientific">Paenibacillus vulneris</name>
    <dbReference type="NCBI Taxonomy" id="1133364"/>
    <lineage>
        <taxon>Bacteria</taxon>
        <taxon>Bacillati</taxon>
        <taxon>Bacillota</taxon>
        <taxon>Bacilli</taxon>
        <taxon>Bacillales</taxon>
        <taxon>Paenibacillaceae</taxon>
        <taxon>Paenibacillus</taxon>
    </lineage>
</organism>
<evidence type="ECO:0000313" key="3">
    <source>
        <dbReference type="EMBL" id="MFD1222988.1"/>
    </source>
</evidence>
<comment type="caution">
    <text evidence="3">The sequence shown here is derived from an EMBL/GenBank/DDBJ whole genome shotgun (WGS) entry which is preliminary data.</text>
</comment>
<dbReference type="SUPFAM" id="SSF56112">
    <property type="entry name" value="Protein kinase-like (PK-like)"/>
    <property type="match status" value="1"/>
</dbReference>
<gene>
    <name evidence="3" type="ORF">ACFQ4B_22985</name>
</gene>
<accession>A0ABW3UQH2</accession>
<keyword evidence="4" id="KW-1185">Reference proteome</keyword>
<dbReference type="PANTHER" id="PTHR21064:SF6">
    <property type="entry name" value="AMINOGLYCOSIDE PHOSPHOTRANSFERASE DOMAIN-CONTAINING PROTEIN"/>
    <property type="match status" value="1"/>
</dbReference>
<dbReference type="RefSeq" id="WP_345588940.1">
    <property type="nucleotide sequence ID" value="NZ_BAABJG010000015.1"/>
</dbReference>
<evidence type="ECO:0000313" key="4">
    <source>
        <dbReference type="Proteomes" id="UP001597180"/>
    </source>
</evidence>
<sequence>MVKLAISHSVVSSDALVPFIHDIYNIGDILECRFISNGLNDTYIVITNDKKYILRIYKVNWRSISDIEFEIELLNHLLANGIPVSFPVEKKDGGYHTELKAPEGPRYAVLFTYAEGGYSNSKESCSLYGEEVAKMHVVMDEFHSGHQRFELDLDHLLTKPLQSIKPLLNHRPEDIQYLESLSLLLKNRIHGFSSDLSWGVCHGDLHGGNVHFHDGGLMHFDFDCAGPGWRAYDISVFLWAKVRGREKDKFKNELWDLFLESYQKNKKLSQCELEAVPTFVAIREIWLMGLHTGNSKVWGAWQDDHYFNKNLQFLREWCEENSINEAGYPR</sequence>
<dbReference type="Pfam" id="PF01636">
    <property type="entry name" value="APH"/>
    <property type="match status" value="1"/>
</dbReference>
<evidence type="ECO:0000259" key="2">
    <source>
        <dbReference type="Pfam" id="PF01636"/>
    </source>
</evidence>
<evidence type="ECO:0000256" key="1">
    <source>
        <dbReference type="ARBA" id="ARBA00038240"/>
    </source>
</evidence>
<dbReference type="InterPro" id="IPR050249">
    <property type="entry name" value="Pseudomonas-type_ThrB"/>
</dbReference>
<dbReference type="InterPro" id="IPR011009">
    <property type="entry name" value="Kinase-like_dom_sf"/>
</dbReference>